<dbReference type="PANTHER" id="PTHR43420">
    <property type="entry name" value="ACETYLTRANSFERASE"/>
    <property type="match status" value="1"/>
</dbReference>
<dbReference type="EMBL" id="STGJ01000005">
    <property type="protein sequence ID" value="TIC84628.1"/>
    <property type="molecule type" value="Genomic_DNA"/>
</dbReference>
<evidence type="ECO:0000256" key="4">
    <source>
        <dbReference type="ARBA" id="ARBA00023315"/>
    </source>
</evidence>
<keyword evidence="4" id="KW-0012">Acyltransferase</keyword>
<keyword evidence="8" id="KW-1185">Reference proteome</keyword>
<protein>
    <recommendedName>
        <fullName evidence="5">[Ribosomal protein bS18]-alanine N-acetyltransferase</fullName>
        <ecNumber evidence="5">2.3.1.266</ecNumber>
    </recommendedName>
</protein>
<dbReference type="InterPro" id="IPR000182">
    <property type="entry name" value="GNAT_dom"/>
</dbReference>
<evidence type="ECO:0000313" key="8">
    <source>
        <dbReference type="Proteomes" id="UP000308891"/>
    </source>
</evidence>
<dbReference type="RefSeq" id="WP_136551901.1">
    <property type="nucleotide sequence ID" value="NZ_STGJ01000005.1"/>
</dbReference>
<dbReference type="OrthoDB" id="9796919at2"/>
<gene>
    <name evidence="7" type="primary">rimI</name>
    <name evidence="7" type="ORF">E5K04_05510</name>
</gene>
<reference evidence="7 8" key="1">
    <citation type="submission" date="2019-04" db="EMBL/GenBank/DDBJ databases">
        <title>Crenobacter sp. nov.</title>
        <authorList>
            <person name="Shi S."/>
        </authorList>
    </citation>
    <scope>NUCLEOTIDE SEQUENCE [LARGE SCALE GENOMIC DNA]</scope>
    <source>
        <strain evidence="7 8">GY 70310</strain>
    </source>
</reference>
<evidence type="ECO:0000313" key="7">
    <source>
        <dbReference type="EMBL" id="TIC84628.1"/>
    </source>
</evidence>
<evidence type="ECO:0000256" key="1">
    <source>
        <dbReference type="ARBA" id="ARBA00005395"/>
    </source>
</evidence>
<feature type="domain" description="N-acetyltransferase" evidence="6">
    <location>
        <begin position="1"/>
        <end position="145"/>
    </location>
</feature>
<name>A0A4T0UZP8_9NEIS</name>
<comment type="subcellular location">
    <subcellularLocation>
        <location evidence="5">Cytoplasm</location>
    </subcellularLocation>
</comment>
<proteinExistence type="inferred from homology"/>
<dbReference type="NCBIfam" id="TIGR01575">
    <property type="entry name" value="rimI"/>
    <property type="match status" value="1"/>
</dbReference>
<dbReference type="SUPFAM" id="SSF55729">
    <property type="entry name" value="Acyl-CoA N-acyltransferases (Nat)"/>
    <property type="match status" value="1"/>
</dbReference>
<dbReference type="CDD" id="cd04301">
    <property type="entry name" value="NAT_SF"/>
    <property type="match status" value="1"/>
</dbReference>
<dbReference type="GO" id="GO:0008999">
    <property type="term" value="F:protein-N-terminal-alanine acetyltransferase activity"/>
    <property type="evidence" value="ECO:0007669"/>
    <property type="project" value="UniProtKB-EC"/>
</dbReference>
<comment type="similarity">
    <text evidence="1 5">Belongs to the acetyltransferase family. RimI subfamily.</text>
</comment>
<dbReference type="InterPro" id="IPR050680">
    <property type="entry name" value="YpeA/RimI_acetyltransf"/>
</dbReference>
<dbReference type="Gene3D" id="3.40.630.30">
    <property type="match status" value="1"/>
</dbReference>
<dbReference type="Proteomes" id="UP000308891">
    <property type="component" value="Unassembled WGS sequence"/>
</dbReference>
<dbReference type="EC" id="2.3.1.266" evidence="5"/>
<organism evidence="7 8">
    <name type="scientific">Crenobacter intestini</name>
    <dbReference type="NCBI Taxonomy" id="2563443"/>
    <lineage>
        <taxon>Bacteria</taxon>
        <taxon>Pseudomonadati</taxon>
        <taxon>Pseudomonadota</taxon>
        <taxon>Betaproteobacteria</taxon>
        <taxon>Neisseriales</taxon>
        <taxon>Neisseriaceae</taxon>
        <taxon>Crenobacter</taxon>
    </lineage>
</organism>
<dbReference type="InterPro" id="IPR016181">
    <property type="entry name" value="Acyl_CoA_acyltransferase"/>
</dbReference>
<dbReference type="Pfam" id="PF00583">
    <property type="entry name" value="Acetyltransf_1"/>
    <property type="match status" value="1"/>
</dbReference>
<keyword evidence="3 7" id="KW-0808">Transferase</keyword>
<dbReference type="PANTHER" id="PTHR43420:SF44">
    <property type="entry name" value="ACETYLTRANSFERASE YPEA"/>
    <property type="match status" value="1"/>
</dbReference>
<evidence type="ECO:0000256" key="3">
    <source>
        <dbReference type="ARBA" id="ARBA00022679"/>
    </source>
</evidence>
<comment type="caution">
    <text evidence="7">The sequence shown here is derived from an EMBL/GenBank/DDBJ whole genome shotgun (WGS) entry which is preliminary data.</text>
</comment>
<evidence type="ECO:0000256" key="5">
    <source>
        <dbReference type="RuleBase" id="RU363094"/>
    </source>
</evidence>
<dbReference type="InterPro" id="IPR006464">
    <property type="entry name" value="AcTrfase_RimI/Ard1"/>
</dbReference>
<comment type="function">
    <text evidence="5">Acetylates the N-terminal alanine of ribosomal protein bS18.</text>
</comment>
<dbReference type="AlphaFoldDB" id="A0A4T0UZP8"/>
<dbReference type="GO" id="GO:0005737">
    <property type="term" value="C:cytoplasm"/>
    <property type="evidence" value="ECO:0007669"/>
    <property type="project" value="UniProtKB-SubCell"/>
</dbReference>
<evidence type="ECO:0000256" key="2">
    <source>
        <dbReference type="ARBA" id="ARBA00022490"/>
    </source>
</evidence>
<dbReference type="PROSITE" id="PS51186">
    <property type="entry name" value="GNAT"/>
    <property type="match status" value="1"/>
</dbReference>
<accession>A0A4T0UZP8</accession>
<keyword evidence="2 5" id="KW-0963">Cytoplasm</keyword>
<evidence type="ECO:0000259" key="6">
    <source>
        <dbReference type="PROSITE" id="PS51186"/>
    </source>
</evidence>
<sequence length="145" mass="15856">MNIRNALPEDCPQLARLEAEVTQLPWSAAQYAGSLSAGHRFWVCEDEGGIVAWAVTLSVLDEAELLNIATAAPRQGRGLARALLDALCAGLAAQGCTLLRLEVRESNTRARRLYTSACFTESGVRKHYYRSANGREHAILMEKAL</sequence>
<comment type="catalytic activity">
    <reaction evidence="5">
        <text>N-terminal L-alanyl-[ribosomal protein bS18] + acetyl-CoA = N-terminal N(alpha)-acetyl-L-alanyl-[ribosomal protein bS18] + CoA + H(+)</text>
        <dbReference type="Rhea" id="RHEA:43756"/>
        <dbReference type="Rhea" id="RHEA-COMP:10676"/>
        <dbReference type="Rhea" id="RHEA-COMP:10677"/>
        <dbReference type="ChEBI" id="CHEBI:15378"/>
        <dbReference type="ChEBI" id="CHEBI:57287"/>
        <dbReference type="ChEBI" id="CHEBI:57288"/>
        <dbReference type="ChEBI" id="CHEBI:64718"/>
        <dbReference type="ChEBI" id="CHEBI:83683"/>
        <dbReference type="EC" id="2.3.1.266"/>
    </reaction>
</comment>